<comment type="caution">
    <text evidence="1">The sequence shown here is derived from an EMBL/GenBank/DDBJ whole genome shotgun (WGS) entry which is preliminary data.</text>
</comment>
<keyword evidence="2" id="KW-1185">Reference proteome</keyword>
<protein>
    <submittedName>
        <fullName evidence="1">Uncharacterized protein</fullName>
    </submittedName>
</protein>
<dbReference type="AlphaFoldDB" id="A0A6D2KKR6"/>
<proteinExistence type="predicted"/>
<reference evidence="1" key="1">
    <citation type="submission" date="2020-01" db="EMBL/GenBank/DDBJ databases">
        <authorList>
            <person name="Mishra B."/>
        </authorList>
    </citation>
    <scope>NUCLEOTIDE SEQUENCE [LARGE SCALE GENOMIC DNA]</scope>
</reference>
<dbReference type="EMBL" id="CACVBM020001606">
    <property type="protein sequence ID" value="CAA7055079.1"/>
    <property type="molecule type" value="Genomic_DNA"/>
</dbReference>
<gene>
    <name evidence="1" type="ORF">MERR_LOCUS42315</name>
</gene>
<organism evidence="1 2">
    <name type="scientific">Microthlaspi erraticum</name>
    <dbReference type="NCBI Taxonomy" id="1685480"/>
    <lineage>
        <taxon>Eukaryota</taxon>
        <taxon>Viridiplantae</taxon>
        <taxon>Streptophyta</taxon>
        <taxon>Embryophyta</taxon>
        <taxon>Tracheophyta</taxon>
        <taxon>Spermatophyta</taxon>
        <taxon>Magnoliopsida</taxon>
        <taxon>eudicotyledons</taxon>
        <taxon>Gunneridae</taxon>
        <taxon>Pentapetalae</taxon>
        <taxon>rosids</taxon>
        <taxon>malvids</taxon>
        <taxon>Brassicales</taxon>
        <taxon>Brassicaceae</taxon>
        <taxon>Coluteocarpeae</taxon>
        <taxon>Microthlaspi</taxon>
    </lineage>
</organism>
<name>A0A6D2KKR6_9BRAS</name>
<evidence type="ECO:0000313" key="1">
    <source>
        <dbReference type="EMBL" id="CAA7055079.1"/>
    </source>
</evidence>
<accession>A0A6D2KKR6</accession>
<sequence>MKRIEDTSVDVFVTILRWDSIRVIRTMIREGCEDSDPIHVLDLNSDAVEKIVMAESFDWLVAADVFSEKNLLEKVPERQQSNSVSNRF</sequence>
<evidence type="ECO:0000313" key="2">
    <source>
        <dbReference type="Proteomes" id="UP000467841"/>
    </source>
</evidence>
<dbReference type="Proteomes" id="UP000467841">
    <property type="component" value="Unassembled WGS sequence"/>
</dbReference>